<keyword evidence="5 7" id="KW-0234">DNA repair</keyword>
<evidence type="ECO:0000256" key="6">
    <source>
        <dbReference type="ARBA" id="ARBA00033409"/>
    </source>
</evidence>
<evidence type="ECO:0000313" key="13">
    <source>
        <dbReference type="Proteomes" id="UP000442105"/>
    </source>
</evidence>
<reference evidence="13 14" key="2">
    <citation type="submission" date="2019-09" db="EMBL/GenBank/DDBJ databases">
        <title>Distinct polysaccharide growth profiles of human intestinal Prevotella copri isolates.</title>
        <authorList>
            <person name="Fehlner-Peach H."/>
            <person name="Magnabosco C."/>
            <person name="Raghavan V."/>
            <person name="Scher J.U."/>
            <person name="Tett A."/>
            <person name="Cox L.M."/>
            <person name="Gottsegen C."/>
            <person name="Watters A."/>
            <person name="Wiltshire- Gordon J.D."/>
            <person name="Segata N."/>
            <person name="Bonneau R."/>
            <person name="Littman D.R."/>
        </authorList>
    </citation>
    <scope>NUCLEOTIDE SEQUENCE [LARGE SCALE GENOMIC DNA]</scope>
    <source>
        <strain evidence="14">iAA917</strain>
        <strain evidence="10">IAA917</strain>
        <strain evidence="13">iAQ1179</strain>
        <strain evidence="9">IAQ1179</strain>
    </source>
</reference>
<dbReference type="InterPro" id="IPR012340">
    <property type="entry name" value="NA-bd_OB-fold"/>
</dbReference>
<dbReference type="SUPFAM" id="SSF50249">
    <property type="entry name" value="Nucleic acid-binding proteins"/>
    <property type="match status" value="1"/>
</dbReference>
<dbReference type="SUPFAM" id="SSF57863">
    <property type="entry name" value="ArfGap/RecO-like zinc finger"/>
    <property type="match status" value="1"/>
</dbReference>
<keyword evidence="3 7" id="KW-0227">DNA damage</keyword>
<evidence type="ECO:0000259" key="8">
    <source>
        <dbReference type="Pfam" id="PF11967"/>
    </source>
</evidence>
<dbReference type="Proteomes" id="UP000442105">
    <property type="component" value="Unassembled WGS sequence"/>
</dbReference>
<dbReference type="EMBL" id="NMPZ01000012">
    <property type="protein sequence ID" value="OXL43847.1"/>
    <property type="molecule type" value="Genomic_DNA"/>
</dbReference>
<feature type="domain" description="DNA replication/recombination mediator RecO N-terminal" evidence="8">
    <location>
        <begin position="1"/>
        <end position="78"/>
    </location>
</feature>
<dbReference type="EMBL" id="VZCW01000384">
    <property type="protein sequence ID" value="MQN14139.1"/>
    <property type="molecule type" value="Genomic_DNA"/>
</dbReference>
<dbReference type="EMBL" id="VZAH01000078">
    <property type="protein sequence ID" value="MQP14243.1"/>
    <property type="molecule type" value="Genomic_DNA"/>
</dbReference>
<name>A0A229I5L7_9BACT</name>
<gene>
    <name evidence="7 10" type="primary">recO</name>
    <name evidence="11" type="ORF">CFT61_08935</name>
    <name evidence="10" type="ORF">F7D25_07435</name>
    <name evidence="9" type="ORF">F7D95_15370</name>
</gene>
<evidence type="ECO:0000256" key="3">
    <source>
        <dbReference type="ARBA" id="ARBA00022763"/>
    </source>
</evidence>
<evidence type="ECO:0000256" key="5">
    <source>
        <dbReference type="ARBA" id="ARBA00023204"/>
    </source>
</evidence>
<comment type="similarity">
    <text evidence="1 7">Belongs to the RecO family.</text>
</comment>
<dbReference type="Proteomes" id="UP000215155">
    <property type="component" value="Unassembled WGS sequence"/>
</dbReference>
<evidence type="ECO:0000256" key="2">
    <source>
        <dbReference type="ARBA" id="ARBA00021310"/>
    </source>
</evidence>
<sequence length="241" mass="28014">MEVKTRAIVLQTIKYGDAQLIVDFFTEKLGRVSFMVKIPKSSKAKMKRQLFQPLMILNLEFDHRPKANLQRLKDVSIALPFVDLPFSPYKLAMSMFLAELLGQATRNEQVNVPLFSFIEESVAWLDQAQGNYANFHIVFMVRLTFFLGFSPNLESGAHGDFFDLEEGRFVSFVPTHVHYLNKEDSLRMLGLLRLSYETMHLYTMSRLDRNRCVEVILQYYRIHVPGFPELKSFSVLQELFA</sequence>
<dbReference type="Proteomes" id="UP000477980">
    <property type="component" value="Unassembled WGS sequence"/>
</dbReference>
<reference evidence="11 12" key="1">
    <citation type="submission" date="2017-07" db="EMBL/GenBank/DDBJ databases">
        <title>Draft genome sequence of Prevotella copri isolated from the gut of healthy adult Indian.</title>
        <authorList>
            <person name="Das B."/>
            <person name="Bag S."/>
            <person name="Ghosh T.S."/>
        </authorList>
    </citation>
    <scope>NUCLEOTIDE SEQUENCE [LARGE SCALE GENOMIC DNA]</scope>
    <source>
        <strain evidence="11 12">Indica</strain>
    </source>
</reference>
<dbReference type="HAMAP" id="MF_00201">
    <property type="entry name" value="RecO"/>
    <property type="match status" value="1"/>
</dbReference>
<protein>
    <recommendedName>
        <fullName evidence="2 7">DNA repair protein RecO</fullName>
    </recommendedName>
    <alternativeName>
        <fullName evidence="6 7">Recombination protein O</fullName>
    </alternativeName>
</protein>
<evidence type="ECO:0000313" key="11">
    <source>
        <dbReference type="EMBL" id="OXL43847.1"/>
    </source>
</evidence>
<dbReference type="AlphaFoldDB" id="A0A229I5L7"/>
<dbReference type="OrthoDB" id="9789152at2"/>
<dbReference type="Pfam" id="PF11967">
    <property type="entry name" value="RecO_N"/>
    <property type="match status" value="1"/>
</dbReference>
<evidence type="ECO:0000256" key="7">
    <source>
        <dbReference type="HAMAP-Rule" id="MF_00201"/>
    </source>
</evidence>
<organism evidence="10 14">
    <name type="scientific">Segatella copri</name>
    <dbReference type="NCBI Taxonomy" id="165179"/>
    <lineage>
        <taxon>Bacteria</taxon>
        <taxon>Pseudomonadati</taxon>
        <taxon>Bacteroidota</taxon>
        <taxon>Bacteroidia</taxon>
        <taxon>Bacteroidales</taxon>
        <taxon>Prevotellaceae</taxon>
        <taxon>Segatella</taxon>
    </lineage>
</organism>
<dbReference type="Gene3D" id="2.40.50.140">
    <property type="entry name" value="Nucleic acid-binding proteins"/>
    <property type="match status" value="1"/>
</dbReference>
<keyword evidence="4 7" id="KW-0233">DNA recombination</keyword>
<dbReference type="NCBIfam" id="TIGR00613">
    <property type="entry name" value="reco"/>
    <property type="match status" value="1"/>
</dbReference>
<dbReference type="RefSeq" id="WP_089544090.1">
    <property type="nucleotide sequence ID" value="NZ_CATKVW010000001.1"/>
</dbReference>
<dbReference type="Gene3D" id="1.20.1440.120">
    <property type="entry name" value="Recombination protein O, C-terminal domain"/>
    <property type="match status" value="1"/>
</dbReference>
<dbReference type="InterPro" id="IPR042242">
    <property type="entry name" value="RecO_C"/>
</dbReference>
<comment type="function">
    <text evidence="7">Involved in DNA repair and RecF pathway recombination.</text>
</comment>
<dbReference type="Pfam" id="PF02565">
    <property type="entry name" value="RecO_C"/>
    <property type="match status" value="1"/>
</dbReference>
<comment type="caution">
    <text evidence="10">The sequence shown here is derived from an EMBL/GenBank/DDBJ whole genome shotgun (WGS) entry which is preliminary data.</text>
</comment>
<accession>A0A229I5L7</accession>
<dbReference type="InterPro" id="IPR022572">
    <property type="entry name" value="DNA_rep/recomb_RecO_N"/>
</dbReference>
<evidence type="ECO:0000313" key="12">
    <source>
        <dbReference type="Proteomes" id="UP000215155"/>
    </source>
</evidence>
<dbReference type="GO" id="GO:0006302">
    <property type="term" value="P:double-strand break repair"/>
    <property type="evidence" value="ECO:0007669"/>
    <property type="project" value="TreeGrafter"/>
</dbReference>
<proteinExistence type="inferred from homology"/>
<evidence type="ECO:0000313" key="14">
    <source>
        <dbReference type="Proteomes" id="UP000477980"/>
    </source>
</evidence>
<dbReference type="GO" id="GO:0043590">
    <property type="term" value="C:bacterial nucleoid"/>
    <property type="evidence" value="ECO:0007669"/>
    <property type="project" value="TreeGrafter"/>
</dbReference>
<dbReference type="InterPro" id="IPR003717">
    <property type="entry name" value="RecO"/>
</dbReference>
<evidence type="ECO:0000256" key="1">
    <source>
        <dbReference type="ARBA" id="ARBA00007452"/>
    </source>
</evidence>
<dbReference type="GO" id="GO:0006310">
    <property type="term" value="P:DNA recombination"/>
    <property type="evidence" value="ECO:0007669"/>
    <property type="project" value="UniProtKB-UniRule"/>
</dbReference>
<evidence type="ECO:0000313" key="9">
    <source>
        <dbReference type="EMBL" id="MQN14139.1"/>
    </source>
</evidence>
<dbReference type="PANTHER" id="PTHR33991:SF1">
    <property type="entry name" value="DNA REPAIR PROTEIN RECO"/>
    <property type="match status" value="1"/>
</dbReference>
<evidence type="ECO:0000313" key="10">
    <source>
        <dbReference type="EMBL" id="MQP14243.1"/>
    </source>
</evidence>
<evidence type="ECO:0000256" key="4">
    <source>
        <dbReference type="ARBA" id="ARBA00023172"/>
    </source>
</evidence>
<dbReference type="InterPro" id="IPR037278">
    <property type="entry name" value="ARFGAP/RecO"/>
</dbReference>
<dbReference type="PANTHER" id="PTHR33991">
    <property type="entry name" value="DNA REPAIR PROTEIN RECO"/>
    <property type="match status" value="1"/>
</dbReference>